<dbReference type="GeneID" id="86941491"/>
<dbReference type="InterPro" id="IPR029470">
    <property type="entry name" value="PDDEXK_4"/>
</dbReference>
<protein>
    <recommendedName>
        <fullName evidence="3">PD-(D/E)XK nuclease superfamily protein</fullName>
    </recommendedName>
</protein>
<name>A0AA36Y3M8_9FIRM</name>
<comment type="caution">
    <text evidence="1">The sequence shown here is derived from an EMBL/GenBank/DDBJ whole genome shotgun (WGS) entry which is preliminary data.</text>
</comment>
<gene>
    <name evidence="1" type="ORF">HMPREF9623_01766</name>
</gene>
<evidence type="ECO:0000313" key="1">
    <source>
        <dbReference type="EMBL" id="EHO15855.1"/>
    </source>
</evidence>
<sequence length="420" mass="49074">MEAAERNAEKHINQLLKDVRRMIVYDRAERFRQGKEFNIFRVQRILNDEVKICRLIRELLDPKGSHGQGSVFLRLFLETLGWAKIRQIAGEDYDKATVAGEVLIKNDRRIDLLIRIGKYMLPIEAKVYATDQEWQCSDYYNFAVSYDPDVVIYYLTPDGHEPSDSSKNGLKDAQIQCISFAKEIIDWLTTCIKADALEQIHPVREILIQFREILKQLTGKEEGKVAMEIMNQISSSRDNFEAAEKVASVLAAVKAEKMIEIFDHIKHYMDQQGYSKYLVHEAYRDEANQYYKSKKLSWPSLNYCVPAAESEIGDKIALRFEIGTKLYFGIVPWDPVEKKNWKPESRDGDTETYVFEPLMPVKVEDSNNKHWYWMKYIAEEIDFWTCNNAYKELYDRRAFQETIESVFAEIADTLEVLMKA</sequence>
<dbReference type="AlphaFoldDB" id="A0AA36Y3M8"/>
<keyword evidence="2" id="KW-1185">Reference proteome</keyword>
<organism evidence="1 2">
    <name type="scientific">Stomatobaculum longum</name>
    <dbReference type="NCBI Taxonomy" id="796942"/>
    <lineage>
        <taxon>Bacteria</taxon>
        <taxon>Bacillati</taxon>
        <taxon>Bacillota</taxon>
        <taxon>Clostridia</taxon>
        <taxon>Lachnospirales</taxon>
        <taxon>Lachnospiraceae</taxon>
        <taxon>Stomatobaculum</taxon>
    </lineage>
</organism>
<dbReference type="EMBL" id="AGEL01000014">
    <property type="protein sequence ID" value="EHO15855.1"/>
    <property type="molecule type" value="Genomic_DNA"/>
</dbReference>
<dbReference type="Pfam" id="PF14281">
    <property type="entry name" value="PDDEXK_4"/>
    <property type="match status" value="1"/>
</dbReference>
<proteinExistence type="predicted"/>
<evidence type="ECO:0008006" key="3">
    <source>
        <dbReference type="Google" id="ProtNLM"/>
    </source>
</evidence>
<evidence type="ECO:0000313" key="2">
    <source>
        <dbReference type="Proteomes" id="UP000018466"/>
    </source>
</evidence>
<reference evidence="1 2" key="1">
    <citation type="submission" date="2011-10" db="EMBL/GenBank/DDBJ databases">
        <title>The Genome Sequence of Lachnospiraceae bacterium ACC2.</title>
        <authorList>
            <consortium name="The Broad Institute Genome Sequencing Platform"/>
            <person name="Earl A."/>
            <person name="Ward D."/>
            <person name="Feldgarden M."/>
            <person name="Gevers D."/>
            <person name="Sizova M."/>
            <person name="Hazen A."/>
            <person name="Epstein S."/>
            <person name="Young S.K."/>
            <person name="Zeng Q."/>
            <person name="Gargeya S."/>
            <person name="Fitzgerald M."/>
            <person name="Haas B."/>
            <person name="Abouelleil A."/>
            <person name="Alvarado L."/>
            <person name="Arachchi H.M."/>
            <person name="Berlin A."/>
            <person name="Brown A."/>
            <person name="Chapman S.B."/>
            <person name="Chen Z."/>
            <person name="Dunbar C."/>
            <person name="Freedman E."/>
            <person name="Gearin G."/>
            <person name="Goldberg J."/>
            <person name="Griggs A."/>
            <person name="Gujja S."/>
            <person name="Heiman D."/>
            <person name="Howarth C."/>
            <person name="Larson L."/>
            <person name="Lui A."/>
            <person name="MacDonald P.J.P."/>
            <person name="Montmayeur A."/>
            <person name="Murphy C."/>
            <person name="Neiman D."/>
            <person name="Pearson M."/>
            <person name="Priest M."/>
            <person name="Roberts A."/>
            <person name="Saif S."/>
            <person name="Shea T."/>
            <person name="Shenoy N."/>
            <person name="Sisk P."/>
            <person name="Stolte C."/>
            <person name="Sykes S."/>
            <person name="Wortman J."/>
            <person name="Nusbaum C."/>
            <person name="Birren B."/>
        </authorList>
    </citation>
    <scope>NUCLEOTIDE SEQUENCE [LARGE SCALE GENOMIC DNA]</scope>
    <source>
        <strain evidence="1 2">ACC2</strain>
    </source>
</reference>
<dbReference type="Proteomes" id="UP000018466">
    <property type="component" value="Unassembled WGS sequence"/>
</dbReference>
<accession>A0AA36Y3M8</accession>
<dbReference type="RefSeq" id="WP_009533584.1">
    <property type="nucleotide sequence ID" value="NZ_JH590864.1"/>
</dbReference>